<gene>
    <name evidence="5" type="ORF">KK062_24190</name>
</gene>
<dbReference type="EMBL" id="JAHESE010000032">
    <property type="protein sequence ID" value="MBT1711364.1"/>
    <property type="molecule type" value="Genomic_DNA"/>
</dbReference>
<dbReference type="InterPro" id="IPR045957">
    <property type="entry name" value="DUF6377"/>
</dbReference>
<protein>
    <submittedName>
        <fullName evidence="5">Tetratricopeptide repeat protein</fullName>
    </submittedName>
</protein>
<comment type="caution">
    <text evidence="5">The sequence shown here is derived from an EMBL/GenBank/DDBJ whole genome shotgun (WGS) entry which is preliminary data.</text>
</comment>
<feature type="signal peptide" evidence="3">
    <location>
        <begin position="1"/>
        <end position="19"/>
    </location>
</feature>
<feature type="domain" description="DUF6377" evidence="4">
    <location>
        <begin position="254"/>
        <end position="500"/>
    </location>
</feature>
<evidence type="ECO:0000256" key="3">
    <source>
        <dbReference type="SAM" id="SignalP"/>
    </source>
</evidence>
<sequence length="538" mass="63059">MRWLLLLLFLVFGMSVTQAETPVSEALNDLDQVLADRDRYIQQKKARIDALMIEKRHIRPENLFFLYDRIYNEYKTFIYDSAFTYARNMQHEAYRLKDPTRIAYGRIKLAFILLSSGMFNEALDTLHAIHERQLPDTIRTELYSVLARTYYDLVDFNRDQYFTERYTQLGNQYVDSALHYLGTRSSEYLHLRSMKHLRMNNFQAASADLERMLSAFTLTDASLAIAASTLGYIYQQQGRIEDAKLMLIRASMADNRSSTKETLAILNLAELLYKDGDVVRAYAYVKHAMDDANFYGARHRKIQVAAIFPIIEGNKLDTVDRQRKLLFAYALVITVLSIITVVFAVIIYKQFKKIQEADKSIKEANASLQESNKLLQEVNNHLMEANKIKEEYIGFYFNINSEYLVKIEAFKQAIDNKLMAKKYDDIRFVVNNINLKKEREDLYFSFDKIFLKLFPDFVTTFNSFFKEEDRIVLKEGQLLNTELRIFALIRMGIHDTEKIAKILDYSINTIYNYKARVKSKSLVPNEEFERRIMQIEAI</sequence>
<evidence type="ECO:0000313" key="6">
    <source>
        <dbReference type="Proteomes" id="UP001319080"/>
    </source>
</evidence>
<dbReference type="Proteomes" id="UP001319080">
    <property type="component" value="Unassembled WGS sequence"/>
</dbReference>
<keyword evidence="2" id="KW-0472">Membrane</keyword>
<feature type="coiled-coil region" evidence="1">
    <location>
        <begin position="354"/>
        <end position="391"/>
    </location>
</feature>
<evidence type="ECO:0000256" key="1">
    <source>
        <dbReference type="SAM" id="Coils"/>
    </source>
</evidence>
<keyword evidence="6" id="KW-1185">Reference proteome</keyword>
<reference evidence="5 6" key="1">
    <citation type="submission" date="2021-05" db="EMBL/GenBank/DDBJ databases">
        <title>A Polyphasic approach of four new species of the genus Ohtaekwangia: Ohtaekwangia histidinii sp. nov., Ohtaekwangia cretensis sp. nov., Ohtaekwangia indiensis sp. nov., Ohtaekwangia reichenbachii sp. nov. from diverse environment.</title>
        <authorList>
            <person name="Octaviana S."/>
        </authorList>
    </citation>
    <scope>NUCLEOTIDE SEQUENCE [LARGE SCALE GENOMIC DNA]</scope>
    <source>
        <strain evidence="5 6">PWU5</strain>
    </source>
</reference>
<feature type="transmembrane region" description="Helical" evidence="2">
    <location>
        <begin position="326"/>
        <end position="348"/>
    </location>
</feature>
<proteinExistence type="predicted"/>
<keyword evidence="2" id="KW-0812">Transmembrane</keyword>
<feature type="chain" id="PRO_5042846135" evidence="3">
    <location>
        <begin position="20"/>
        <end position="538"/>
    </location>
</feature>
<keyword evidence="3" id="KW-0732">Signal</keyword>
<dbReference type="Pfam" id="PF19904">
    <property type="entry name" value="DUF6377"/>
    <property type="match status" value="1"/>
</dbReference>
<organism evidence="5 6">
    <name type="scientific">Dawidia cretensis</name>
    <dbReference type="NCBI Taxonomy" id="2782350"/>
    <lineage>
        <taxon>Bacteria</taxon>
        <taxon>Pseudomonadati</taxon>
        <taxon>Bacteroidota</taxon>
        <taxon>Cytophagia</taxon>
        <taxon>Cytophagales</taxon>
        <taxon>Chryseotaleaceae</taxon>
        <taxon>Dawidia</taxon>
    </lineage>
</organism>
<evidence type="ECO:0000256" key="2">
    <source>
        <dbReference type="SAM" id="Phobius"/>
    </source>
</evidence>
<accession>A0AAP2E477</accession>
<dbReference type="SUPFAM" id="SSF48452">
    <property type="entry name" value="TPR-like"/>
    <property type="match status" value="1"/>
</dbReference>
<dbReference type="Gene3D" id="1.25.40.10">
    <property type="entry name" value="Tetratricopeptide repeat domain"/>
    <property type="match status" value="1"/>
</dbReference>
<dbReference type="AlphaFoldDB" id="A0AAP2E477"/>
<evidence type="ECO:0000313" key="5">
    <source>
        <dbReference type="EMBL" id="MBT1711364.1"/>
    </source>
</evidence>
<evidence type="ECO:0000259" key="4">
    <source>
        <dbReference type="Pfam" id="PF19904"/>
    </source>
</evidence>
<dbReference type="InterPro" id="IPR011990">
    <property type="entry name" value="TPR-like_helical_dom_sf"/>
</dbReference>
<keyword evidence="1" id="KW-0175">Coiled coil</keyword>
<name>A0AAP2E477_9BACT</name>
<keyword evidence="2" id="KW-1133">Transmembrane helix</keyword>